<evidence type="ECO:0000313" key="1">
    <source>
        <dbReference type="EMBL" id="KAJ4940766.1"/>
    </source>
</evidence>
<gene>
    <name evidence="1" type="ORF">JOQ06_027058</name>
</gene>
<reference evidence="1" key="1">
    <citation type="submission" date="2022-11" db="EMBL/GenBank/DDBJ databases">
        <title>Chromosome-level genome of Pogonophryne albipinna.</title>
        <authorList>
            <person name="Jo E."/>
        </authorList>
    </citation>
    <scope>NUCLEOTIDE SEQUENCE</scope>
    <source>
        <strain evidence="1">SGF0006</strain>
        <tissue evidence="1">Muscle</tissue>
    </source>
</reference>
<feature type="non-terminal residue" evidence="1">
    <location>
        <position position="1"/>
    </location>
</feature>
<name>A0AAD6FME7_9TELE</name>
<keyword evidence="2" id="KW-1185">Reference proteome</keyword>
<dbReference type="Proteomes" id="UP001219934">
    <property type="component" value="Unassembled WGS sequence"/>
</dbReference>
<dbReference type="EMBL" id="JAPTMU010000007">
    <property type="protein sequence ID" value="KAJ4940766.1"/>
    <property type="molecule type" value="Genomic_DNA"/>
</dbReference>
<dbReference type="AlphaFoldDB" id="A0AAD6FME7"/>
<sequence>HWAGSGPDPPNGLGPLSKRTSARNWIGSAADMGQHWSSSVSIWFSAFQIRYGPAFQMRYGSTYQTRYGSVYQTTANFNFCLIFGI</sequence>
<proteinExistence type="predicted"/>
<evidence type="ECO:0000313" key="2">
    <source>
        <dbReference type="Proteomes" id="UP001219934"/>
    </source>
</evidence>
<comment type="caution">
    <text evidence="1">The sequence shown here is derived from an EMBL/GenBank/DDBJ whole genome shotgun (WGS) entry which is preliminary data.</text>
</comment>
<protein>
    <submittedName>
        <fullName evidence="1">Uncharacterized protein</fullName>
    </submittedName>
</protein>
<organism evidence="1 2">
    <name type="scientific">Pogonophryne albipinna</name>
    <dbReference type="NCBI Taxonomy" id="1090488"/>
    <lineage>
        <taxon>Eukaryota</taxon>
        <taxon>Metazoa</taxon>
        <taxon>Chordata</taxon>
        <taxon>Craniata</taxon>
        <taxon>Vertebrata</taxon>
        <taxon>Euteleostomi</taxon>
        <taxon>Actinopterygii</taxon>
        <taxon>Neopterygii</taxon>
        <taxon>Teleostei</taxon>
        <taxon>Neoteleostei</taxon>
        <taxon>Acanthomorphata</taxon>
        <taxon>Eupercaria</taxon>
        <taxon>Perciformes</taxon>
        <taxon>Notothenioidei</taxon>
        <taxon>Pogonophryne</taxon>
    </lineage>
</organism>
<accession>A0AAD6FME7</accession>